<evidence type="ECO:0000313" key="2">
    <source>
        <dbReference type="EMBL" id="TQL76340.1"/>
    </source>
</evidence>
<evidence type="ECO:0000313" key="3">
    <source>
        <dbReference type="Proteomes" id="UP000317043"/>
    </source>
</evidence>
<keyword evidence="3" id="KW-1185">Reference proteome</keyword>
<comment type="caution">
    <text evidence="2">The sequence shown here is derived from an EMBL/GenBank/DDBJ whole genome shotgun (WGS) entry which is preliminary data.</text>
</comment>
<gene>
    <name evidence="2" type="ORF">FB566_1867</name>
</gene>
<name>A0A543AUT6_9ACTN</name>
<dbReference type="InterPro" id="IPR024983">
    <property type="entry name" value="CHAT_dom"/>
</dbReference>
<proteinExistence type="predicted"/>
<dbReference type="Proteomes" id="UP000317043">
    <property type="component" value="Unassembled WGS sequence"/>
</dbReference>
<dbReference type="OrthoDB" id="3206999at2"/>
<reference evidence="2 3" key="1">
    <citation type="submission" date="2019-06" db="EMBL/GenBank/DDBJ databases">
        <title>Sequencing the genomes of 1000 actinobacteria strains.</title>
        <authorList>
            <person name="Klenk H.-P."/>
        </authorList>
    </citation>
    <scope>NUCLEOTIDE SEQUENCE [LARGE SCALE GENOMIC DNA]</scope>
    <source>
        <strain evidence="2 3">DSM 45928</strain>
    </source>
</reference>
<dbReference type="InParanoid" id="A0A543AUT6"/>
<dbReference type="AlphaFoldDB" id="A0A543AUT6"/>
<sequence>MSDHSRREQLIGQLRSISDEAAGIRRAPQADHIAKELLQLIDNGPPDFEALSAIGWYHWLRQCTLPQKQASSDDWSLTFQTLAPCLLLGGDLSDLPATALSMVAEYIDDPLALLKKLGVDSDLLPPEEVAALWFRMVVVTPSQSPHLALRLAELHHVTAELEDGPFRTEILRLLTDGVMRLSPPIPPTHPSWPLILHVSCKAALLRYSSTQHSSDLDLAIDRARQALDLITKDHPLWTENCMLLGSMLVTRTQHVPESLEVSEALRILTELDATLDREDPSRPVELSHLLGIAQMIGALHGEDFTAALAALDRMDLDEAPELATQLNLLADIQTLADNLDDTDSQAKLEPIYRRFLTVFDGSERWEVRLTLSWLLLGQVTGREDPRLDEAIELLEANMTEASDPETVRRSAQRLAMALQQRFDLRDDPADLDRGRRLADEFGSDTSPAATRLKSRFIKLMKAPSDIRPADVFDSDFRFNQDADHLTSIMDIMAFSRTALQEQAITGGSVAAEAISDVTEILLSISDVSDPAPLDDMIASMEATIARLPGDSGERPFLELFLLNAQGMRAALANDAHGTAEFVRLAHQALANDALSPGVRRTMHAMVSEVTKLGAMWEVHHDGRVSAETKKGAEQSAKALLAMSLDETGTASQRIDAARRAAELAHRAGNPTAAAAPLAVAVALLSEAAPWHVRPDRRRRHFRRFTGLTSEAVALTLAHEESDRANETALRLMEAGRGVLHQQIIGSRSDQPELHRVAPELAEEYKSLISQLSQDDSAPDDDAEPEWRHLAAESLKQVKAQIRQIDGFAEFGGLPPIEQLRDAAAEGPIVAINLSRHGCHALIVRPEGVERVPLRQVNLTAATRYVNQFVMASSALYADPAPSFDEFQRYQDTIREVLSWVHKAITGPVLDYLDYEPTAPGSCPRMWWAPGGMLGLLPLHAAGDYSLERPVITADRVVSSYTPTIGQLRHVRAAQRGGPTAPRGFAVAMPNTPSQPPLPEAPAEVAALRAIWPQLIAPEDVLIDGQTDRDAIVNRLKRMELAHFACHATTDPTDPAAGRILLDDYVERPLTVEQLSLLDIPNGRLAYLSACRTAHSSDGAMLDESLHLAAACQVGGFSHVIGTLWPVADDIAAGFAAACYRAMANTEAELDPNLSARAVHQAMNELRGKPNEKSPHLWAPWVHYGAL</sequence>
<protein>
    <submittedName>
        <fullName evidence="2">CHAT domain-containing protein</fullName>
    </submittedName>
</protein>
<dbReference type="EMBL" id="VFOW01000001">
    <property type="protein sequence ID" value="TQL76340.1"/>
    <property type="molecule type" value="Genomic_DNA"/>
</dbReference>
<organism evidence="2 3">
    <name type="scientific">Stackebrandtia endophytica</name>
    <dbReference type="NCBI Taxonomy" id="1496996"/>
    <lineage>
        <taxon>Bacteria</taxon>
        <taxon>Bacillati</taxon>
        <taxon>Actinomycetota</taxon>
        <taxon>Actinomycetes</taxon>
        <taxon>Glycomycetales</taxon>
        <taxon>Glycomycetaceae</taxon>
        <taxon>Stackebrandtia</taxon>
    </lineage>
</organism>
<dbReference type="Pfam" id="PF12770">
    <property type="entry name" value="CHAT"/>
    <property type="match status" value="1"/>
</dbReference>
<dbReference type="RefSeq" id="WP_142037618.1">
    <property type="nucleotide sequence ID" value="NZ_JBHTGS010000001.1"/>
</dbReference>
<evidence type="ECO:0000259" key="1">
    <source>
        <dbReference type="Pfam" id="PF12770"/>
    </source>
</evidence>
<feature type="domain" description="CHAT" evidence="1">
    <location>
        <begin position="895"/>
        <end position="1184"/>
    </location>
</feature>
<accession>A0A543AUT6</accession>